<proteinExistence type="predicted"/>
<gene>
    <name evidence="2" type="ORF">LKD81_16825</name>
</gene>
<evidence type="ECO:0000256" key="1">
    <source>
        <dbReference type="SAM" id="MobiDB-lite"/>
    </source>
</evidence>
<dbReference type="RefSeq" id="WP_308455030.1">
    <property type="nucleotide sequence ID" value="NZ_JAJEQR010000081.1"/>
</dbReference>
<accession>A0AAE3ED97</accession>
<protein>
    <submittedName>
        <fullName evidence="2">Uncharacterized protein</fullName>
    </submittedName>
</protein>
<dbReference type="Proteomes" id="UP001198182">
    <property type="component" value="Unassembled WGS sequence"/>
</dbReference>
<dbReference type="EMBL" id="JAJEQR010000081">
    <property type="protein sequence ID" value="MCC2232633.1"/>
    <property type="molecule type" value="Genomic_DNA"/>
</dbReference>
<evidence type="ECO:0000313" key="3">
    <source>
        <dbReference type="Proteomes" id="UP001198182"/>
    </source>
</evidence>
<reference evidence="2" key="1">
    <citation type="submission" date="2021-10" db="EMBL/GenBank/DDBJ databases">
        <title>Anaerobic single-cell dispensing facilitates the cultivation of human gut bacteria.</title>
        <authorList>
            <person name="Afrizal A."/>
        </authorList>
    </citation>
    <scope>NUCLEOTIDE SEQUENCE</scope>
    <source>
        <strain evidence="2">CLA-AA-H215</strain>
    </source>
</reference>
<feature type="region of interest" description="Disordered" evidence="1">
    <location>
        <begin position="237"/>
        <end position="256"/>
    </location>
</feature>
<feature type="region of interest" description="Disordered" evidence="1">
    <location>
        <begin position="114"/>
        <end position="147"/>
    </location>
</feature>
<keyword evidence="3" id="KW-1185">Reference proteome</keyword>
<organism evidence="2 3">
    <name type="scientific">Hominifimenecus microfluidus</name>
    <dbReference type="NCBI Taxonomy" id="2885348"/>
    <lineage>
        <taxon>Bacteria</taxon>
        <taxon>Bacillati</taxon>
        <taxon>Bacillota</taxon>
        <taxon>Clostridia</taxon>
        <taxon>Lachnospirales</taxon>
        <taxon>Lachnospiraceae</taxon>
        <taxon>Hominifimenecus</taxon>
    </lineage>
</organism>
<comment type="caution">
    <text evidence="2">The sequence shown here is derived from an EMBL/GenBank/DDBJ whole genome shotgun (WGS) entry which is preliminary data.</text>
</comment>
<sequence length="277" mass="31390">MAERRMFTNTITSSSRFLKMPSSTQALYFHLGMQADDDGVVEAYSVMRLTGAAEDDLRLLAAKGFVVVLNEDLVTYIVDWTKHNKIRSDRKVDSVYKDLLQQRVPDVKLIEPRERADRKKDEALEEEKNCGTSQGQPGDGIGKDSIGKDSIGKINNTGVCARDAQPVVVIASLMLRDGTRYDVAENDAEQYRQLYPALDIDREFREMEQWCMDHPSGRKTRGRVSCFIDSWLNRNQKRAESAAMPPPKKASGNRFHNFDQRTTDYDTLLTQMKQAGG</sequence>
<evidence type="ECO:0000313" key="2">
    <source>
        <dbReference type="EMBL" id="MCC2232633.1"/>
    </source>
</evidence>
<dbReference type="AlphaFoldDB" id="A0AAE3ED97"/>
<name>A0AAE3ED97_9FIRM</name>
<feature type="compositionally biased region" description="Basic and acidic residues" evidence="1">
    <location>
        <begin position="114"/>
        <end position="129"/>
    </location>
</feature>